<accession>A0AAV4HE38</accession>
<dbReference type="Pfam" id="PF12796">
    <property type="entry name" value="Ank_2"/>
    <property type="match status" value="2"/>
</dbReference>
<proteinExistence type="predicted"/>
<evidence type="ECO:0000313" key="5">
    <source>
        <dbReference type="Proteomes" id="UP000762676"/>
    </source>
</evidence>
<dbReference type="SUPFAM" id="SSF48403">
    <property type="entry name" value="Ankyrin repeat"/>
    <property type="match status" value="2"/>
</dbReference>
<evidence type="ECO:0000256" key="2">
    <source>
        <dbReference type="ARBA" id="ARBA00023043"/>
    </source>
</evidence>
<dbReference type="EMBL" id="BMAT01005562">
    <property type="protein sequence ID" value="GFR96004.1"/>
    <property type="molecule type" value="Genomic_DNA"/>
</dbReference>
<gene>
    <name evidence="4" type="ORF">ElyMa_002709400</name>
</gene>
<dbReference type="InterPro" id="IPR036770">
    <property type="entry name" value="Ankyrin_rpt-contain_sf"/>
</dbReference>
<dbReference type="InterPro" id="IPR050889">
    <property type="entry name" value="Dendritic_Spine_Reg/Scaffold"/>
</dbReference>
<sequence length="428" mass="46599">MCFFLSFSNIFFRSTIDDLLLTDAIERQDLPELKRILAKGRTAINGDSFKHRCDPPVIMCMRSHGGRNTDKDDAMKCEILKLLLKYGADLNTQSRSVNFSPAGATAAAISATYGYVRCLRHLVEAGADLSIPAKGGTTALMLAITKGQIHCAEYIIQHVSTSCLNLQSSSGNTALMLAASCTKDASFLCLQSLLRAGADLDIENSAGCTALMVAVGSKNLRAVRLLLLRGALFDTLCHKGESPVMIALRLEFGEALTLLLHKGASVNTISQLGFTPMSEASNPDHAIQLLRHGLDPALSRRDRRIFHYAVDFGLRPLVRGFLMNGFPPLDLGIEYKLANRRNKCKVMSPLSIAMINRRVDLAKFLIANRFLTGYDTVQLCWDSELLGHLKHHSASKIVLSGTPASEAADVLAERVLWAGKEVSTPAIA</sequence>
<keyword evidence="2 3" id="KW-0040">ANK repeat</keyword>
<name>A0AAV4HE38_9GAST</name>
<evidence type="ECO:0000256" key="3">
    <source>
        <dbReference type="PROSITE-ProRule" id="PRU00023"/>
    </source>
</evidence>
<dbReference type="Gene3D" id="1.25.40.20">
    <property type="entry name" value="Ankyrin repeat-containing domain"/>
    <property type="match status" value="2"/>
</dbReference>
<dbReference type="Proteomes" id="UP000762676">
    <property type="component" value="Unassembled WGS sequence"/>
</dbReference>
<comment type="caution">
    <text evidence="4">The sequence shown here is derived from an EMBL/GenBank/DDBJ whole genome shotgun (WGS) entry which is preliminary data.</text>
</comment>
<dbReference type="SMART" id="SM00248">
    <property type="entry name" value="ANK"/>
    <property type="match status" value="9"/>
</dbReference>
<keyword evidence="5" id="KW-1185">Reference proteome</keyword>
<dbReference type="PROSITE" id="PS50088">
    <property type="entry name" value="ANK_REPEAT"/>
    <property type="match status" value="2"/>
</dbReference>
<feature type="repeat" description="ANK" evidence="3">
    <location>
        <begin position="239"/>
        <end position="271"/>
    </location>
</feature>
<reference evidence="4 5" key="1">
    <citation type="journal article" date="2021" name="Elife">
        <title>Chloroplast acquisition without the gene transfer in kleptoplastic sea slugs, Plakobranchus ocellatus.</title>
        <authorList>
            <person name="Maeda T."/>
            <person name="Takahashi S."/>
            <person name="Yoshida T."/>
            <person name="Shimamura S."/>
            <person name="Takaki Y."/>
            <person name="Nagai Y."/>
            <person name="Toyoda A."/>
            <person name="Suzuki Y."/>
            <person name="Arimoto A."/>
            <person name="Ishii H."/>
            <person name="Satoh N."/>
            <person name="Nishiyama T."/>
            <person name="Hasebe M."/>
            <person name="Maruyama T."/>
            <person name="Minagawa J."/>
            <person name="Obokata J."/>
            <person name="Shigenobu S."/>
        </authorList>
    </citation>
    <scope>NUCLEOTIDE SEQUENCE [LARGE SCALE GENOMIC DNA]</scope>
</reference>
<evidence type="ECO:0000256" key="1">
    <source>
        <dbReference type="ARBA" id="ARBA00022737"/>
    </source>
</evidence>
<protein>
    <submittedName>
        <fullName evidence="4">Ankyrin repeat protein</fullName>
    </submittedName>
</protein>
<dbReference type="InterPro" id="IPR002110">
    <property type="entry name" value="Ankyrin_rpt"/>
</dbReference>
<dbReference type="AlphaFoldDB" id="A0AAV4HE38"/>
<dbReference type="PANTHER" id="PTHR24166">
    <property type="entry name" value="ROLLING PEBBLES, ISOFORM B"/>
    <property type="match status" value="1"/>
</dbReference>
<keyword evidence="1" id="KW-0677">Repeat</keyword>
<organism evidence="4 5">
    <name type="scientific">Elysia marginata</name>
    <dbReference type="NCBI Taxonomy" id="1093978"/>
    <lineage>
        <taxon>Eukaryota</taxon>
        <taxon>Metazoa</taxon>
        <taxon>Spiralia</taxon>
        <taxon>Lophotrochozoa</taxon>
        <taxon>Mollusca</taxon>
        <taxon>Gastropoda</taxon>
        <taxon>Heterobranchia</taxon>
        <taxon>Euthyneura</taxon>
        <taxon>Panpulmonata</taxon>
        <taxon>Sacoglossa</taxon>
        <taxon>Placobranchoidea</taxon>
        <taxon>Plakobranchidae</taxon>
        <taxon>Elysia</taxon>
    </lineage>
</organism>
<dbReference type="PANTHER" id="PTHR24166:SF48">
    <property type="entry name" value="PROTEIN VAPYRIN"/>
    <property type="match status" value="1"/>
</dbReference>
<feature type="repeat" description="ANK" evidence="3">
    <location>
        <begin position="170"/>
        <end position="205"/>
    </location>
</feature>
<evidence type="ECO:0000313" key="4">
    <source>
        <dbReference type="EMBL" id="GFR96004.1"/>
    </source>
</evidence>